<evidence type="ECO:0000256" key="5">
    <source>
        <dbReference type="ARBA" id="ARBA00023136"/>
    </source>
</evidence>
<protein>
    <submittedName>
        <fullName evidence="7">YihY/virulence factor BrkB family protein</fullName>
    </submittedName>
</protein>
<name>A0A437GV80_9SPHN</name>
<comment type="caution">
    <text evidence="7">The sequence shown here is derived from an EMBL/GenBank/DDBJ whole genome shotgun (WGS) entry which is preliminary data.</text>
</comment>
<organism evidence="7 8">
    <name type="scientific">Croceicoccus ponticola</name>
    <dbReference type="NCBI Taxonomy" id="2217664"/>
    <lineage>
        <taxon>Bacteria</taxon>
        <taxon>Pseudomonadati</taxon>
        <taxon>Pseudomonadota</taxon>
        <taxon>Alphaproteobacteria</taxon>
        <taxon>Sphingomonadales</taxon>
        <taxon>Erythrobacteraceae</taxon>
        <taxon>Croceicoccus</taxon>
    </lineage>
</organism>
<evidence type="ECO:0000256" key="4">
    <source>
        <dbReference type="ARBA" id="ARBA00022989"/>
    </source>
</evidence>
<dbReference type="NCBIfam" id="TIGR00765">
    <property type="entry name" value="yihY_not_rbn"/>
    <property type="match status" value="1"/>
</dbReference>
<dbReference type="PIRSF" id="PIRSF035875">
    <property type="entry name" value="RNase_BN"/>
    <property type="match status" value="1"/>
</dbReference>
<feature type="transmembrane region" description="Helical" evidence="6">
    <location>
        <begin position="91"/>
        <end position="119"/>
    </location>
</feature>
<reference evidence="7 8" key="1">
    <citation type="submission" date="2018-12" db="EMBL/GenBank/DDBJ databases">
        <title>Croceicoccus ponticola sp. nov., a lipolytic bacterium isolated from seawater.</title>
        <authorList>
            <person name="Yoon J.-H."/>
        </authorList>
    </citation>
    <scope>NUCLEOTIDE SEQUENCE [LARGE SCALE GENOMIC DNA]</scope>
    <source>
        <strain evidence="7 8">GM-16</strain>
    </source>
</reference>
<feature type="transmembrane region" description="Helical" evidence="6">
    <location>
        <begin position="206"/>
        <end position="229"/>
    </location>
</feature>
<dbReference type="AlphaFoldDB" id="A0A437GV80"/>
<evidence type="ECO:0000313" key="7">
    <source>
        <dbReference type="EMBL" id="RVQ65543.1"/>
    </source>
</evidence>
<accession>A0A437GV80</accession>
<dbReference type="EMBL" id="RXOL01000007">
    <property type="protein sequence ID" value="RVQ65543.1"/>
    <property type="molecule type" value="Genomic_DNA"/>
</dbReference>
<keyword evidence="2" id="KW-1003">Cell membrane</keyword>
<dbReference type="Proteomes" id="UP000283003">
    <property type="component" value="Unassembled WGS sequence"/>
</dbReference>
<evidence type="ECO:0000256" key="2">
    <source>
        <dbReference type="ARBA" id="ARBA00022475"/>
    </source>
</evidence>
<feature type="transmembrane region" description="Helical" evidence="6">
    <location>
        <begin position="131"/>
        <end position="155"/>
    </location>
</feature>
<evidence type="ECO:0000256" key="1">
    <source>
        <dbReference type="ARBA" id="ARBA00004651"/>
    </source>
</evidence>
<evidence type="ECO:0000256" key="6">
    <source>
        <dbReference type="SAM" id="Phobius"/>
    </source>
</evidence>
<sequence length="283" mass="29268">MRVWLETVKAGWARASAHNMGLIAAGVAFYMFLAMVPLLGAIVMLYGIVADPQTAATHIAELSNALPASAAEVIASQIQGVVETKGSTKGIALFVALGLALFGARNGAGSIIIALNIAFDCKEERGFLQKNLVALGTTLGSVVAAAILFVGIGAFGALQALVAPDSAAIAIVAQLATWLLLIVALAFCIALLFRYAPACSTGSMRWLSPGAIFAAVIAALLTFAFGVYVANFGNYNATYGALGGVVVLLTWIWLTSYVLLIGAECDVALLNRTDTPDPAQLFG</sequence>
<keyword evidence="5 6" id="KW-0472">Membrane</keyword>
<keyword evidence="4 6" id="KW-1133">Transmembrane helix</keyword>
<keyword evidence="8" id="KW-1185">Reference proteome</keyword>
<feature type="transmembrane region" description="Helical" evidence="6">
    <location>
        <begin position="167"/>
        <end position="194"/>
    </location>
</feature>
<comment type="subcellular location">
    <subcellularLocation>
        <location evidence="1">Cell membrane</location>
        <topology evidence="1">Multi-pass membrane protein</topology>
    </subcellularLocation>
</comment>
<gene>
    <name evidence="7" type="ORF">EKN06_13260</name>
</gene>
<dbReference type="GO" id="GO:0005886">
    <property type="term" value="C:plasma membrane"/>
    <property type="evidence" value="ECO:0007669"/>
    <property type="project" value="UniProtKB-SubCell"/>
</dbReference>
<feature type="transmembrane region" description="Helical" evidence="6">
    <location>
        <begin position="241"/>
        <end position="263"/>
    </location>
</feature>
<feature type="transmembrane region" description="Helical" evidence="6">
    <location>
        <begin position="21"/>
        <end position="48"/>
    </location>
</feature>
<keyword evidence="3 6" id="KW-0812">Transmembrane</keyword>
<evidence type="ECO:0000313" key="8">
    <source>
        <dbReference type="Proteomes" id="UP000283003"/>
    </source>
</evidence>
<evidence type="ECO:0000256" key="3">
    <source>
        <dbReference type="ARBA" id="ARBA00022692"/>
    </source>
</evidence>
<dbReference type="InterPro" id="IPR017039">
    <property type="entry name" value="Virul_fac_BrkB"/>
</dbReference>
<dbReference type="PANTHER" id="PTHR30213">
    <property type="entry name" value="INNER MEMBRANE PROTEIN YHJD"/>
    <property type="match status" value="1"/>
</dbReference>
<dbReference type="PANTHER" id="PTHR30213:SF0">
    <property type="entry name" value="UPF0761 MEMBRANE PROTEIN YIHY"/>
    <property type="match status" value="1"/>
</dbReference>
<dbReference type="OrthoDB" id="9781030at2"/>
<proteinExistence type="predicted"/>
<dbReference type="Pfam" id="PF03631">
    <property type="entry name" value="Virul_fac_BrkB"/>
    <property type="match status" value="1"/>
</dbReference>